<keyword evidence="4" id="KW-0677">Repeat</keyword>
<dbReference type="InterPro" id="IPR036875">
    <property type="entry name" value="Znf_CCHC_sf"/>
</dbReference>
<feature type="compositionally biased region" description="Basic and acidic residues" evidence="9">
    <location>
        <begin position="405"/>
        <end position="416"/>
    </location>
</feature>
<keyword evidence="5 8" id="KW-0863">Zinc-finger</keyword>
<feature type="domain" description="CCHC-type" evidence="10">
    <location>
        <begin position="333"/>
        <end position="346"/>
    </location>
</feature>
<evidence type="ECO:0000256" key="3">
    <source>
        <dbReference type="ARBA" id="ARBA00022723"/>
    </source>
</evidence>
<feature type="compositionally biased region" description="Basic and acidic residues" evidence="9">
    <location>
        <begin position="79"/>
        <end position="115"/>
    </location>
</feature>
<dbReference type="InterPro" id="IPR051644">
    <property type="entry name" value="TRAMP_AT-DNA-binding"/>
</dbReference>
<dbReference type="Proteomes" id="UP001221142">
    <property type="component" value="Unassembled WGS sequence"/>
</dbReference>
<feature type="compositionally biased region" description="Basic and acidic residues" evidence="9">
    <location>
        <begin position="488"/>
        <end position="501"/>
    </location>
</feature>
<feature type="compositionally biased region" description="Basic and acidic residues" evidence="9">
    <location>
        <begin position="424"/>
        <end position="442"/>
    </location>
</feature>
<organism evidence="11 12">
    <name type="scientific">Roridomyces roridus</name>
    <dbReference type="NCBI Taxonomy" id="1738132"/>
    <lineage>
        <taxon>Eukaryota</taxon>
        <taxon>Fungi</taxon>
        <taxon>Dikarya</taxon>
        <taxon>Basidiomycota</taxon>
        <taxon>Agaricomycotina</taxon>
        <taxon>Agaricomycetes</taxon>
        <taxon>Agaricomycetidae</taxon>
        <taxon>Agaricales</taxon>
        <taxon>Marasmiineae</taxon>
        <taxon>Mycenaceae</taxon>
        <taxon>Roridomyces</taxon>
    </lineage>
</organism>
<comment type="caution">
    <text evidence="11">The sequence shown here is derived from an EMBL/GenBank/DDBJ whole genome shotgun (WGS) entry which is preliminary data.</text>
</comment>
<dbReference type="PANTHER" id="PTHR46543">
    <property type="entry name" value="ZINC FINGER CCHC DOMAIN-CONTAINING PROTEIN 7"/>
    <property type="match status" value="1"/>
</dbReference>
<feature type="compositionally biased region" description="Basic residues" evidence="9">
    <location>
        <begin position="478"/>
        <end position="487"/>
    </location>
</feature>
<dbReference type="SUPFAM" id="SSF57756">
    <property type="entry name" value="Retrovirus zinc finger-like domains"/>
    <property type="match status" value="2"/>
</dbReference>
<accession>A0AAD7C4P0</accession>
<dbReference type="GO" id="GO:0006397">
    <property type="term" value="P:mRNA processing"/>
    <property type="evidence" value="ECO:0007669"/>
    <property type="project" value="UniProtKB-KW"/>
</dbReference>
<dbReference type="SMART" id="SM00343">
    <property type="entry name" value="ZnF_C2HC"/>
    <property type="match status" value="4"/>
</dbReference>
<dbReference type="Pfam" id="PF00098">
    <property type="entry name" value="zf-CCHC"/>
    <property type="match status" value="2"/>
</dbReference>
<evidence type="ECO:0000259" key="10">
    <source>
        <dbReference type="PROSITE" id="PS50158"/>
    </source>
</evidence>
<evidence type="ECO:0000256" key="1">
    <source>
        <dbReference type="ARBA" id="ARBA00004123"/>
    </source>
</evidence>
<name>A0AAD7C4P0_9AGAR</name>
<dbReference type="GO" id="GO:0031499">
    <property type="term" value="C:TRAMP complex"/>
    <property type="evidence" value="ECO:0007669"/>
    <property type="project" value="TreeGrafter"/>
</dbReference>
<keyword evidence="6" id="KW-0862">Zinc</keyword>
<keyword evidence="7" id="KW-0539">Nucleus</keyword>
<feature type="region of interest" description="Disordered" evidence="9">
    <location>
        <begin position="1"/>
        <end position="126"/>
    </location>
</feature>
<evidence type="ECO:0000256" key="7">
    <source>
        <dbReference type="ARBA" id="ARBA00023242"/>
    </source>
</evidence>
<dbReference type="Gene3D" id="4.10.60.10">
    <property type="entry name" value="Zinc finger, CCHC-type"/>
    <property type="match status" value="2"/>
</dbReference>
<proteinExistence type="predicted"/>
<dbReference type="GO" id="GO:0071031">
    <property type="term" value="P:nuclear mRNA surveillance of mRNA 3'-end processing"/>
    <property type="evidence" value="ECO:0007669"/>
    <property type="project" value="TreeGrafter"/>
</dbReference>
<feature type="compositionally biased region" description="Basic and acidic residues" evidence="9">
    <location>
        <begin position="22"/>
        <end position="72"/>
    </location>
</feature>
<sequence length="509" mass="58782">MPDIIDLTREQSLPPIAVVSPEARDEKRRDEGGEQRRKPRGERERVEQRDKGHRDREHKRPRESSRERDSEGKRRKKDRGSSSRSRKEGERKHRRKDREPSRERDHDRKDRRHDGSPLPKEQLFFLDDKPAQLPAEARYTPAQAQEEALRDLILPAHVSVFGETPAEIPVAESDSDGEEDYIEYLDYDNRKDFVRYYEEEKQEKRVKIVCKKCGEEGDHMARDCTVLICLTCGARDDHPTARCDISKTCFSCGMKGHINSNCPNRGAGLHLGRDGCDRCQSSNHQTSECPSLWRIYVYVQPEDRERVLQERKGKQGLRLGQGGEGYIADDEWCYNCGSAGHWGDDCEHYHQDQLADRTAFSYDVLSTGPFPPPKPGSGNRVPREWERDVPLPGGVEKVGRRGKKKEMEKLSRRAEQLEDAADDWFEKAQSRRDRPTPTEPRKMALAKPAARSFQFGEPKVSLADRLSDAVPDKPRKERREHKHHSGSKNRDERRGRDDRGPRYKGGYAR</sequence>
<dbReference type="GO" id="GO:0071036">
    <property type="term" value="P:nuclear polyadenylation-dependent snoRNA catabolic process"/>
    <property type="evidence" value="ECO:0007669"/>
    <property type="project" value="TreeGrafter"/>
</dbReference>
<comment type="subcellular location">
    <subcellularLocation>
        <location evidence="1">Nucleus</location>
    </subcellularLocation>
</comment>
<dbReference type="PANTHER" id="PTHR46543:SF1">
    <property type="entry name" value="ZINC FINGER CCHC DOMAIN-CONTAINING PROTEIN 7"/>
    <property type="match status" value="1"/>
</dbReference>
<evidence type="ECO:0000256" key="9">
    <source>
        <dbReference type="SAM" id="MobiDB-lite"/>
    </source>
</evidence>
<keyword evidence="3" id="KW-0479">Metal-binding</keyword>
<dbReference type="EMBL" id="JARKIF010000005">
    <property type="protein sequence ID" value="KAJ7638788.1"/>
    <property type="molecule type" value="Genomic_DNA"/>
</dbReference>
<feature type="region of interest" description="Disordered" evidence="9">
    <location>
        <begin position="368"/>
        <end position="509"/>
    </location>
</feature>
<dbReference type="GO" id="GO:0071035">
    <property type="term" value="P:nuclear polyadenylation-dependent rRNA catabolic process"/>
    <property type="evidence" value="ECO:0007669"/>
    <property type="project" value="TreeGrafter"/>
</dbReference>
<evidence type="ECO:0000313" key="11">
    <source>
        <dbReference type="EMBL" id="KAJ7638788.1"/>
    </source>
</evidence>
<keyword evidence="12" id="KW-1185">Reference proteome</keyword>
<dbReference type="GO" id="GO:0071037">
    <property type="term" value="P:nuclear polyadenylation-dependent snRNA catabolic process"/>
    <property type="evidence" value="ECO:0007669"/>
    <property type="project" value="TreeGrafter"/>
</dbReference>
<feature type="compositionally biased region" description="Basic and acidic residues" evidence="9">
    <location>
        <begin position="465"/>
        <end position="477"/>
    </location>
</feature>
<evidence type="ECO:0000256" key="8">
    <source>
        <dbReference type="PROSITE-ProRule" id="PRU00047"/>
    </source>
</evidence>
<gene>
    <name evidence="11" type="ORF">FB45DRAFT_827354</name>
</gene>
<evidence type="ECO:0000256" key="2">
    <source>
        <dbReference type="ARBA" id="ARBA00022664"/>
    </source>
</evidence>
<protein>
    <recommendedName>
        <fullName evidence="10">CCHC-type domain-containing protein</fullName>
    </recommendedName>
</protein>
<dbReference type="InterPro" id="IPR001878">
    <property type="entry name" value="Znf_CCHC"/>
</dbReference>
<evidence type="ECO:0000256" key="4">
    <source>
        <dbReference type="ARBA" id="ARBA00022737"/>
    </source>
</evidence>
<dbReference type="AlphaFoldDB" id="A0AAD7C4P0"/>
<keyword evidence="2" id="KW-0507">mRNA processing</keyword>
<dbReference type="GO" id="GO:0071038">
    <property type="term" value="P:TRAMP-dependent tRNA surveillance pathway"/>
    <property type="evidence" value="ECO:0007669"/>
    <property type="project" value="TreeGrafter"/>
</dbReference>
<evidence type="ECO:0000256" key="5">
    <source>
        <dbReference type="ARBA" id="ARBA00022771"/>
    </source>
</evidence>
<dbReference type="GO" id="GO:0071039">
    <property type="term" value="P:nuclear polyadenylation-dependent CUT catabolic process"/>
    <property type="evidence" value="ECO:0007669"/>
    <property type="project" value="TreeGrafter"/>
</dbReference>
<evidence type="ECO:0000313" key="12">
    <source>
        <dbReference type="Proteomes" id="UP001221142"/>
    </source>
</evidence>
<feature type="domain" description="CCHC-type" evidence="10">
    <location>
        <begin position="249"/>
        <end position="264"/>
    </location>
</feature>
<reference evidence="11" key="1">
    <citation type="submission" date="2023-03" db="EMBL/GenBank/DDBJ databases">
        <title>Massive genome expansion in bonnet fungi (Mycena s.s.) driven by repeated elements and novel gene families across ecological guilds.</title>
        <authorList>
            <consortium name="Lawrence Berkeley National Laboratory"/>
            <person name="Harder C.B."/>
            <person name="Miyauchi S."/>
            <person name="Viragh M."/>
            <person name="Kuo A."/>
            <person name="Thoen E."/>
            <person name="Andreopoulos B."/>
            <person name="Lu D."/>
            <person name="Skrede I."/>
            <person name="Drula E."/>
            <person name="Henrissat B."/>
            <person name="Morin E."/>
            <person name="Kohler A."/>
            <person name="Barry K."/>
            <person name="LaButti K."/>
            <person name="Morin E."/>
            <person name="Salamov A."/>
            <person name="Lipzen A."/>
            <person name="Mereny Z."/>
            <person name="Hegedus B."/>
            <person name="Baldrian P."/>
            <person name="Stursova M."/>
            <person name="Weitz H."/>
            <person name="Taylor A."/>
            <person name="Grigoriev I.V."/>
            <person name="Nagy L.G."/>
            <person name="Martin F."/>
            <person name="Kauserud H."/>
        </authorList>
    </citation>
    <scope>NUCLEOTIDE SEQUENCE</scope>
    <source>
        <strain evidence="11">9284</strain>
    </source>
</reference>
<dbReference type="GO" id="GO:0008270">
    <property type="term" value="F:zinc ion binding"/>
    <property type="evidence" value="ECO:0007669"/>
    <property type="project" value="UniProtKB-KW"/>
</dbReference>
<evidence type="ECO:0000256" key="6">
    <source>
        <dbReference type="ARBA" id="ARBA00022833"/>
    </source>
</evidence>
<dbReference type="PROSITE" id="PS50158">
    <property type="entry name" value="ZF_CCHC"/>
    <property type="match status" value="2"/>
</dbReference>
<dbReference type="GO" id="GO:0003723">
    <property type="term" value="F:RNA binding"/>
    <property type="evidence" value="ECO:0007669"/>
    <property type="project" value="TreeGrafter"/>
</dbReference>